<protein>
    <recommendedName>
        <fullName evidence="6">Tat pathway signal sequence</fullName>
    </recommendedName>
</protein>
<dbReference type="PANTHER" id="PTHR33365">
    <property type="entry name" value="YALI0B05434P"/>
    <property type="match status" value="1"/>
</dbReference>
<gene>
    <name evidence="4" type="ORF">SLS62_010148</name>
</gene>
<dbReference type="PANTHER" id="PTHR33365:SF14">
    <property type="entry name" value="TAT PATHWAY SIGNAL SEQUENCE"/>
    <property type="match status" value="1"/>
</dbReference>
<keyword evidence="3" id="KW-1133">Transmembrane helix</keyword>
<sequence length="307" mass="34464">MTPTTLEPKDVEVGEPLLASPSFSSRSSESSPASGQPCHACVLHGHGTSQTPLYKTRSFWLSYLNLLFFLASIVLLARSRSAASPAVADPNEALKATSGYSPIFDEVDLAPVWTSVDGRLHAPANASVFRGQPSAETDEAWDDLAAEAYEVILVDADVLERAGYNPAHYFKAPASWGYGDDKFPVQIDVFHQIHCLNAVRKQMYFQHYYAHDFPNGPDEMHWMHQRHCLHMVLQSLTCNANVDIVPHRWVENDGVPFAQFSIERKCRNFDNLRLWNKEHAIKGVREVWPHNKDAMPGDAFVWPAYGE</sequence>
<feature type="compositionally biased region" description="Low complexity" evidence="2">
    <location>
        <begin position="19"/>
        <end position="34"/>
    </location>
</feature>
<reference evidence="4 5" key="1">
    <citation type="submission" date="2024-02" db="EMBL/GenBank/DDBJ databases">
        <title>De novo assembly and annotation of 12 fungi associated with fruit tree decline syndrome in Ontario, Canada.</title>
        <authorList>
            <person name="Sulman M."/>
            <person name="Ellouze W."/>
            <person name="Ilyukhin E."/>
        </authorList>
    </citation>
    <scope>NUCLEOTIDE SEQUENCE [LARGE SCALE GENOMIC DNA]</scope>
    <source>
        <strain evidence="4 5">M11/M66-122</strain>
    </source>
</reference>
<dbReference type="AlphaFoldDB" id="A0AAN9YIP2"/>
<dbReference type="InterPro" id="IPR021765">
    <property type="entry name" value="UstYa-like"/>
</dbReference>
<dbReference type="GO" id="GO:0043386">
    <property type="term" value="P:mycotoxin biosynthetic process"/>
    <property type="evidence" value="ECO:0007669"/>
    <property type="project" value="InterPro"/>
</dbReference>
<dbReference type="Proteomes" id="UP001320420">
    <property type="component" value="Unassembled WGS sequence"/>
</dbReference>
<feature type="transmembrane region" description="Helical" evidence="3">
    <location>
        <begin position="59"/>
        <end position="77"/>
    </location>
</feature>
<accession>A0AAN9YIP2</accession>
<keyword evidence="3" id="KW-0812">Transmembrane</keyword>
<keyword evidence="3" id="KW-0472">Membrane</keyword>
<evidence type="ECO:0000256" key="1">
    <source>
        <dbReference type="ARBA" id="ARBA00035112"/>
    </source>
</evidence>
<evidence type="ECO:0000256" key="3">
    <source>
        <dbReference type="SAM" id="Phobius"/>
    </source>
</evidence>
<organism evidence="4 5">
    <name type="scientific">Diatrype stigma</name>
    <dbReference type="NCBI Taxonomy" id="117547"/>
    <lineage>
        <taxon>Eukaryota</taxon>
        <taxon>Fungi</taxon>
        <taxon>Dikarya</taxon>
        <taxon>Ascomycota</taxon>
        <taxon>Pezizomycotina</taxon>
        <taxon>Sordariomycetes</taxon>
        <taxon>Xylariomycetidae</taxon>
        <taxon>Xylariales</taxon>
        <taxon>Diatrypaceae</taxon>
        <taxon>Diatrype</taxon>
    </lineage>
</organism>
<evidence type="ECO:0008006" key="6">
    <source>
        <dbReference type="Google" id="ProtNLM"/>
    </source>
</evidence>
<evidence type="ECO:0000256" key="2">
    <source>
        <dbReference type="SAM" id="MobiDB-lite"/>
    </source>
</evidence>
<proteinExistence type="inferred from homology"/>
<name>A0AAN9YIP2_9PEZI</name>
<comment type="caution">
    <text evidence="4">The sequence shown here is derived from an EMBL/GenBank/DDBJ whole genome shotgun (WGS) entry which is preliminary data.</text>
</comment>
<dbReference type="Pfam" id="PF11807">
    <property type="entry name" value="UstYa"/>
    <property type="match status" value="1"/>
</dbReference>
<feature type="region of interest" description="Disordered" evidence="2">
    <location>
        <begin position="1"/>
        <end position="37"/>
    </location>
</feature>
<evidence type="ECO:0000313" key="4">
    <source>
        <dbReference type="EMBL" id="KAK7744424.1"/>
    </source>
</evidence>
<dbReference type="EMBL" id="JAKJXP020000119">
    <property type="protein sequence ID" value="KAK7744424.1"/>
    <property type="molecule type" value="Genomic_DNA"/>
</dbReference>
<evidence type="ECO:0000313" key="5">
    <source>
        <dbReference type="Proteomes" id="UP001320420"/>
    </source>
</evidence>
<comment type="similarity">
    <text evidence="1">Belongs to the ustYa family.</text>
</comment>
<keyword evidence="5" id="KW-1185">Reference proteome</keyword>